<protein>
    <recommendedName>
        <fullName evidence="1">Stage 0 sporulation protein A homolog</fullName>
    </recommendedName>
</protein>
<dbReference type="RefSeq" id="WP_055284173.1">
    <property type="nucleotide sequence ID" value="NZ_CZAY01000020.1"/>
</dbReference>
<dbReference type="SUPFAM" id="SSF46689">
    <property type="entry name" value="Homeodomain-like"/>
    <property type="match status" value="2"/>
</dbReference>
<evidence type="ECO:0000259" key="9">
    <source>
        <dbReference type="PROSITE" id="PS50110"/>
    </source>
</evidence>
<keyword evidence="2" id="KW-0805">Transcription regulation</keyword>
<feature type="domain" description="Response regulatory" evidence="9">
    <location>
        <begin position="3"/>
        <end position="120"/>
    </location>
</feature>
<organism evidence="10 11">
    <name type="scientific">Dorea longicatena</name>
    <dbReference type="NCBI Taxonomy" id="88431"/>
    <lineage>
        <taxon>Bacteria</taxon>
        <taxon>Bacillati</taxon>
        <taxon>Bacillota</taxon>
        <taxon>Clostridia</taxon>
        <taxon>Lachnospirales</taxon>
        <taxon>Lachnospiraceae</taxon>
        <taxon>Dorea</taxon>
    </lineage>
</organism>
<dbReference type="PRINTS" id="PR00032">
    <property type="entry name" value="HTHARAC"/>
</dbReference>
<evidence type="ECO:0000256" key="2">
    <source>
        <dbReference type="ARBA" id="ARBA00023015"/>
    </source>
</evidence>
<dbReference type="PANTHER" id="PTHR43280">
    <property type="entry name" value="ARAC-FAMILY TRANSCRIPTIONAL REGULATOR"/>
    <property type="match status" value="1"/>
</dbReference>
<dbReference type="InterPro" id="IPR020449">
    <property type="entry name" value="Tscrpt_reg_AraC-type_HTH"/>
</dbReference>
<dbReference type="Pfam" id="PF00072">
    <property type="entry name" value="Response_reg"/>
    <property type="match status" value="1"/>
</dbReference>
<dbReference type="GeneID" id="96229769"/>
<accession>A0A174SSZ3</accession>
<sequence length="537" mass="62593">MLKVLITDDEQMICNLIANILDWEDMGFQIIGMANTGTDAFDIIQKEKPDVVISDIRMPGYDGIQLIQKTAEAGIQAVFVMISGYKQFEYAQNAMKYGVKYYLLKPISEEKLRETMMEIGRELDVKQQKIVEERHLRRQVQEARDKMKRRFLTTVLAANEKDNLESDISRNAVNAEYNTEFKDGEYRAVFVKVDIRGAVGKSAEYLQDKIEQYVEKFGKDFSESISTYTHSGIVVLFNYKNEDEEEIKRKIEELWTDLDDYVKNFEGFSVVIGVSEATGQFKETRKCIVESMDAVKYRIKNPESKILYYDEFDYQRRPVGTIITPVKRQNYLAKIESGSAEDAAACIDEAVRMIRYEITNYSPVMLYDTLIYYVDLLNKTLDKAQKEKMEEYFEQWNERIDNERTELKLTEATKAYVTKVIQYVQEEKKDKDIRPVREVKTYLEENYHQEISLNDLADIVSLNASYLSALFKKETGMTYTEYVMFCRLEKAKELLADTGKSIAEIADAVGYHDTRHFSKLFTRNIGLKPSEYRKLYS</sequence>
<evidence type="ECO:0000313" key="11">
    <source>
        <dbReference type="Proteomes" id="UP000095485"/>
    </source>
</evidence>
<evidence type="ECO:0000256" key="4">
    <source>
        <dbReference type="ARBA" id="ARBA00023163"/>
    </source>
</evidence>
<evidence type="ECO:0000313" key="10">
    <source>
        <dbReference type="EMBL" id="CUP98505.1"/>
    </source>
</evidence>
<dbReference type="PANTHER" id="PTHR43280:SF28">
    <property type="entry name" value="HTH-TYPE TRANSCRIPTIONAL ACTIVATOR RHAS"/>
    <property type="match status" value="1"/>
</dbReference>
<dbReference type="InterPro" id="IPR009057">
    <property type="entry name" value="Homeodomain-like_sf"/>
</dbReference>
<dbReference type="InterPro" id="IPR018060">
    <property type="entry name" value="HTH_AraC"/>
</dbReference>
<dbReference type="SUPFAM" id="SSF52172">
    <property type="entry name" value="CheY-like"/>
    <property type="match status" value="1"/>
</dbReference>
<evidence type="ECO:0000259" key="8">
    <source>
        <dbReference type="PROSITE" id="PS01124"/>
    </source>
</evidence>
<dbReference type="SMART" id="SM00448">
    <property type="entry name" value="REC"/>
    <property type="match status" value="1"/>
</dbReference>
<comment type="function">
    <text evidence="5">May play the central regulatory role in sporulation. It may be an element of the effector pathway responsible for the activation of sporulation genes in response to nutritional stress. Spo0A may act in concert with spo0H (a sigma factor) to control the expression of some genes that are critical to the sporulation process.</text>
</comment>
<dbReference type="GO" id="GO:0003700">
    <property type="term" value="F:DNA-binding transcription factor activity"/>
    <property type="evidence" value="ECO:0007669"/>
    <property type="project" value="InterPro"/>
</dbReference>
<dbReference type="SMART" id="SM00342">
    <property type="entry name" value="HTH_ARAC"/>
    <property type="match status" value="1"/>
</dbReference>
<gene>
    <name evidence="10" type="ORF">ERS852526_02492</name>
</gene>
<feature type="modified residue" description="4-aspartylphosphate" evidence="6">
    <location>
        <position position="55"/>
    </location>
</feature>
<dbReference type="Gene3D" id="1.10.10.60">
    <property type="entry name" value="Homeodomain-like"/>
    <property type="match status" value="2"/>
</dbReference>
<dbReference type="Pfam" id="PF12833">
    <property type="entry name" value="HTH_18"/>
    <property type="match status" value="1"/>
</dbReference>
<dbReference type="PROSITE" id="PS50110">
    <property type="entry name" value="RESPONSE_REGULATORY"/>
    <property type="match status" value="1"/>
</dbReference>
<dbReference type="GO" id="GO:0043565">
    <property type="term" value="F:sequence-specific DNA binding"/>
    <property type="evidence" value="ECO:0007669"/>
    <property type="project" value="InterPro"/>
</dbReference>
<dbReference type="CDD" id="cd17536">
    <property type="entry name" value="REC_YesN-like"/>
    <property type="match status" value="1"/>
</dbReference>
<dbReference type="AlphaFoldDB" id="A0A174SSZ3"/>
<evidence type="ECO:0000256" key="1">
    <source>
        <dbReference type="ARBA" id="ARBA00018672"/>
    </source>
</evidence>
<dbReference type="PROSITE" id="PS00041">
    <property type="entry name" value="HTH_ARAC_FAMILY_1"/>
    <property type="match status" value="1"/>
</dbReference>
<proteinExistence type="predicted"/>
<keyword evidence="4" id="KW-0804">Transcription</keyword>
<dbReference type="InterPro" id="IPR001789">
    <property type="entry name" value="Sig_transdc_resp-reg_receiver"/>
</dbReference>
<dbReference type="Gene3D" id="3.40.50.2300">
    <property type="match status" value="1"/>
</dbReference>
<dbReference type="EMBL" id="CZAY01000020">
    <property type="protein sequence ID" value="CUP98505.1"/>
    <property type="molecule type" value="Genomic_DNA"/>
</dbReference>
<dbReference type="OrthoDB" id="9794370at2"/>
<evidence type="ECO:0000256" key="5">
    <source>
        <dbReference type="ARBA" id="ARBA00024867"/>
    </source>
</evidence>
<dbReference type="InterPro" id="IPR011006">
    <property type="entry name" value="CheY-like_superfamily"/>
</dbReference>
<reference evidence="10 11" key="1">
    <citation type="submission" date="2015-09" db="EMBL/GenBank/DDBJ databases">
        <authorList>
            <consortium name="Pathogen Informatics"/>
        </authorList>
    </citation>
    <scope>NUCLEOTIDE SEQUENCE [LARGE SCALE GENOMIC DNA]</scope>
    <source>
        <strain evidence="10 11">2789STDY5834914</strain>
    </source>
</reference>
<keyword evidence="6" id="KW-0597">Phosphoprotein</keyword>
<evidence type="ECO:0000256" key="6">
    <source>
        <dbReference type="PROSITE-ProRule" id="PRU00169"/>
    </source>
</evidence>
<dbReference type="GO" id="GO:0000160">
    <property type="term" value="P:phosphorelay signal transduction system"/>
    <property type="evidence" value="ECO:0007669"/>
    <property type="project" value="InterPro"/>
</dbReference>
<evidence type="ECO:0000256" key="3">
    <source>
        <dbReference type="ARBA" id="ARBA00023125"/>
    </source>
</evidence>
<feature type="domain" description="HTH araC/xylS-type" evidence="8">
    <location>
        <begin position="437"/>
        <end position="535"/>
    </location>
</feature>
<keyword evidence="3" id="KW-0238">DNA-binding</keyword>
<dbReference type="Proteomes" id="UP000095485">
    <property type="component" value="Unassembled WGS sequence"/>
</dbReference>
<dbReference type="InterPro" id="IPR018062">
    <property type="entry name" value="HTH_AraC-typ_CS"/>
</dbReference>
<keyword evidence="7" id="KW-0175">Coiled coil</keyword>
<feature type="coiled-coil region" evidence="7">
    <location>
        <begin position="386"/>
        <end position="413"/>
    </location>
</feature>
<evidence type="ECO:0000256" key="7">
    <source>
        <dbReference type="SAM" id="Coils"/>
    </source>
</evidence>
<dbReference type="PROSITE" id="PS01124">
    <property type="entry name" value="HTH_ARAC_FAMILY_2"/>
    <property type="match status" value="1"/>
</dbReference>
<name>A0A174SSZ3_9FIRM</name>